<evidence type="ECO:0000256" key="15">
    <source>
        <dbReference type="HAMAP-Rule" id="MF_02003"/>
    </source>
</evidence>
<dbReference type="Proteomes" id="UP000064249">
    <property type="component" value="Unassembled WGS sequence"/>
</dbReference>
<evidence type="ECO:0000256" key="10">
    <source>
        <dbReference type="ARBA" id="ARBA00022840"/>
    </source>
</evidence>
<comment type="domain">
    <text evidence="15">IleRS has two distinct active sites: one for aminoacylation and one for editing. The misactivated valine is translocated from the active site to the editing site, which sterically excludes the correctly activated isoleucine. The single editing site contains two valyl binding pockets, one specific for each substrate (Val-AMP or Val-tRNA(Ile)).</text>
</comment>
<dbReference type="InterPro" id="IPR023586">
    <property type="entry name" value="Ile-tRNA-ligase_type2"/>
</dbReference>
<evidence type="ECO:0000256" key="8">
    <source>
        <dbReference type="ARBA" id="ARBA00022741"/>
    </source>
</evidence>
<keyword evidence="6 15" id="KW-0436">Ligase</keyword>
<keyword evidence="10 15" id="KW-0067">ATP-binding</keyword>
<keyword evidence="5 15" id="KW-0963">Cytoplasm</keyword>
<feature type="short sequence motif" description="'HIGH' region" evidence="15">
    <location>
        <begin position="48"/>
        <end position="58"/>
    </location>
</feature>
<dbReference type="AlphaFoldDB" id="A0A101FY47"/>
<comment type="similarity">
    <text evidence="3 15">Belongs to the class-I aminoacyl-tRNA synthetase family. IleS type 2 subfamily.</text>
</comment>
<evidence type="ECO:0000256" key="2">
    <source>
        <dbReference type="ARBA" id="ARBA00004496"/>
    </source>
</evidence>
<feature type="domain" description="Methionyl/Valyl/Leucyl/Isoleucyl-tRNA synthetase anticodon-binding" evidence="17">
    <location>
        <begin position="686"/>
        <end position="836"/>
    </location>
</feature>
<evidence type="ECO:0000256" key="4">
    <source>
        <dbReference type="ARBA" id="ARBA00011245"/>
    </source>
</evidence>
<evidence type="ECO:0000259" key="17">
    <source>
        <dbReference type="Pfam" id="PF08264"/>
    </source>
</evidence>
<dbReference type="SUPFAM" id="SSF47323">
    <property type="entry name" value="Anticodon-binding domain of a subclass of class I aminoacyl-tRNA synthetases"/>
    <property type="match status" value="1"/>
</dbReference>
<keyword evidence="11 15" id="KW-0648">Protein biosynthesis</keyword>
<evidence type="ECO:0000256" key="14">
    <source>
        <dbReference type="ARBA" id="ARBA00048359"/>
    </source>
</evidence>
<gene>
    <name evidence="15" type="primary">ileS</name>
    <name evidence="18" type="ORF">XD73_0569</name>
</gene>
<dbReference type="SUPFAM" id="SSF50677">
    <property type="entry name" value="ValRS/IleRS/LeuRS editing domain"/>
    <property type="match status" value="1"/>
</dbReference>
<dbReference type="CDD" id="cd07961">
    <property type="entry name" value="Anticodon_Ia_Ile_ABEc"/>
    <property type="match status" value="1"/>
</dbReference>
<protein>
    <recommendedName>
        <fullName evidence="15">Isoleucine--tRNA ligase</fullName>
        <ecNumber evidence="15">6.1.1.5</ecNumber>
    </recommendedName>
    <alternativeName>
        <fullName evidence="15">Isoleucyl-tRNA synthetase</fullName>
        <shortName evidence="15">IleRS</shortName>
    </alternativeName>
</protein>
<dbReference type="Pfam" id="PF08264">
    <property type="entry name" value="Anticodon_1"/>
    <property type="match status" value="1"/>
</dbReference>
<dbReference type="GO" id="GO:0006428">
    <property type="term" value="P:isoleucyl-tRNA aminoacylation"/>
    <property type="evidence" value="ECO:0007669"/>
    <property type="project" value="UniProtKB-UniRule"/>
</dbReference>
<evidence type="ECO:0000256" key="13">
    <source>
        <dbReference type="ARBA" id="ARBA00025217"/>
    </source>
</evidence>
<feature type="binding site" evidence="15">
    <location>
        <position position="603"/>
    </location>
    <ligand>
        <name>ATP</name>
        <dbReference type="ChEBI" id="CHEBI:30616"/>
    </ligand>
</feature>
<dbReference type="PANTHER" id="PTHR42780:SF1">
    <property type="entry name" value="ISOLEUCINE--TRNA LIGASE, CYTOPLASMIC"/>
    <property type="match status" value="1"/>
</dbReference>
<comment type="function">
    <text evidence="13 15">Catalyzes the attachment of isoleucine to tRNA(Ile). As IleRS can inadvertently accommodate and process structurally similar amino acids such as valine, to avoid such errors it has two additional distinct tRNA(Ile)-dependent editing activities. One activity is designated as 'pretransfer' editing and involves the hydrolysis of activated Val-AMP. The other activity is designated 'posttransfer' editing and involves deacylation of mischarged Val-tRNA(Ile).</text>
</comment>
<dbReference type="InterPro" id="IPR002300">
    <property type="entry name" value="aa-tRNA-synth_Ia"/>
</dbReference>
<comment type="cofactor">
    <cofactor evidence="1 15">
        <name>Zn(2+)</name>
        <dbReference type="ChEBI" id="CHEBI:29105"/>
    </cofactor>
</comment>
<keyword evidence="8 15" id="KW-0547">Nucleotide-binding</keyword>
<dbReference type="GO" id="GO:0008270">
    <property type="term" value="F:zinc ion binding"/>
    <property type="evidence" value="ECO:0007669"/>
    <property type="project" value="UniProtKB-UniRule"/>
</dbReference>
<evidence type="ECO:0000313" key="18">
    <source>
        <dbReference type="EMBL" id="KUK46565.1"/>
    </source>
</evidence>
<comment type="catalytic activity">
    <reaction evidence="14 15">
        <text>tRNA(Ile) + L-isoleucine + ATP = L-isoleucyl-tRNA(Ile) + AMP + diphosphate</text>
        <dbReference type="Rhea" id="RHEA:11060"/>
        <dbReference type="Rhea" id="RHEA-COMP:9666"/>
        <dbReference type="Rhea" id="RHEA-COMP:9695"/>
        <dbReference type="ChEBI" id="CHEBI:30616"/>
        <dbReference type="ChEBI" id="CHEBI:33019"/>
        <dbReference type="ChEBI" id="CHEBI:58045"/>
        <dbReference type="ChEBI" id="CHEBI:78442"/>
        <dbReference type="ChEBI" id="CHEBI:78528"/>
        <dbReference type="ChEBI" id="CHEBI:456215"/>
        <dbReference type="EC" id="6.1.1.5"/>
    </reaction>
</comment>
<dbReference type="EMBL" id="LGFU01000020">
    <property type="protein sequence ID" value="KUK46565.1"/>
    <property type="molecule type" value="Genomic_DNA"/>
</dbReference>
<dbReference type="PRINTS" id="PR00984">
    <property type="entry name" value="TRNASYNTHILE"/>
</dbReference>
<sequence length="1054" mass="120920">MFKPVSSKLEIKELEESILEFWKREQIFKQTLQQTVDGPNYVFYEGPPTANGIPGVHHILARAFKDIFPRYKTMCGYHVDRRGGWDTHGLPVEIEVEKKLGFTNKQQIEDYGIEKFNKLCRESAFSYIQEWEKLTDRIAYWVDLSRAYVTFKNEYIESVWWLLKNLWDKDLLYQGFKVVPYCTRCGTPLSDHEVASGYHEVTETSIYVRMPLLDEEDTSLLVWTTTPWTLPGNVAVAAGKDITYVKVERDLPSEGGALKEKLILAEALVEKVFGDEKVTILERFKGKHLKGKRYQPLFTFLPLEKPAHFVVLGDFVTTEDGSGLVHMAPAFGMDDMNVANAEDLPILMTVKPDGTFIREVDHWAGKYVKDADPLIIDQLNARGLLFKAEQHTHTYPFCWRCGTPLLYYARPTWFIRTSEKKDRLVALNNEINWYPEHIKEGRFGNWLENNVDWALGRERFWGTPLPVWQCKDCGLQTCVGSVEELANLVGHDLTGLELHRPYVDEVTFECPECHGTMRRVPELIDVWFDSGSMPVAQWHYPFEHQKEFKEQFPADYICEAVDQTRGWFYSLHAISTLVFDQKCFKNVLCLGLILDENGQKMSKSKGNVVDPWEVINQNGADAMRWYLYTASPPGQERRFSANLVSEVIRNFMLTLWNTYSFFITYANLDQWHPDPQVLNIEYSSLDKWILSELHTLVRNVTQAFENYDVINATRPIEAFVDNLSNWYLRRSRRRFWKSESDGDKYAAYATLYEVLVMLSKLIAPSMPFMAEDLYQNLVLSVDPDAAKSVHLAAWPTYDASRIDPDLNNEMEVVMKLVSLGHAARNKLGIKVRQPLAEVAFALSSSDDPGIIQKYTELLQDELNVKQVRLLSAANEAVAYELVPLPRQLGQKYKSEFPQVKAAILQLDAEAAAQALSRGDTIEVKVAGEKYSINPDEVEVHIQAKEGFEVASEGAYLAALTTTLTDDLIYEGLVREFIRRVQESRKQAGFEISDRIVLSFTASDMLTSAIEKYRKYVMAETLAVEMSSENHPHTLPNASDDFDGEQVTLWLERKK</sequence>
<organism evidence="18 19">
    <name type="scientific">Anaerolinea thermophila</name>
    <dbReference type="NCBI Taxonomy" id="167964"/>
    <lineage>
        <taxon>Bacteria</taxon>
        <taxon>Bacillati</taxon>
        <taxon>Chloroflexota</taxon>
        <taxon>Anaerolineae</taxon>
        <taxon>Anaerolineales</taxon>
        <taxon>Anaerolineaceae</taxon>
        <taxon>Anaerolinea</taxon>
    </lineage>
</organism>
<feature type="domain" description="Aminoacyl-tRNA synthetase class Ia" evidence="16">
    <location>
        <begin position="18"/>
        <end position="638"/>
    </location>
</feature>
<dbReference type="CDD" id="cd00818">
    <property type="entry name" value="IleRS_core"/>
    <property type="match status" value="1"/>
</dbReference>
<evidence type="ECO:0000256" key="6">
    <source>
        <dbReference type="ARBA" id="ARBA00022598"/>
    </source>
</evidence>
<dbReference type="InterPro" id="IPR002301">
    <property type="entry name" value="Ile-tRNA-ligase"/>
</dbReference>
<dbReference type="EC" id="6.1.1.5" evidence="15"/>
<keyword evidence="12 15" id="KW-0030">Aminoacyl-tRNA synthetase</keyword>
<evidence type="ECO:0000256" key="12">
    <source>
        <dbReference type="ARBA" id="ARBA00023146"/>
    </source>
</evidence>
<keyword evidence="7 15" id="KW-0479">Metal-binding</keyword>
<evidence type="ECO:0000256" key="1">
    <source>
        <dbReference type="ARBA" id="ARBA00001947"/>
    </source>
</evidence>
<dbReference type="GO" id="GO:0004822">
    <property type="term" value="F:isoleucine-tRNA ligase activity"/>
    <property type="evidence" value="ECO:0007669"/>
    <property type="project" value="UniProtKB-UniRule"/>
</dbReference>
<dbReference type="FunFam" id="3.40.50.620:FF:000063">
    <property type="entry name" value="Isoleucine--tRNA ligase"/>
    <property type="match status" value="1"/>
</dbReference>
<dbReference type="GO" id="GO:0002161">
    <property type="term" value="F:aminoacyl-tRNA deacylase activity"/>
    <property type="evidence" value="ECO:0007669"/>
    <property type="project" value="InterPro"/>
</dbReference>
<dbReference type="GO" id="GO:0005524">
    <property type="term" value="F:ATP binding"/>
    <property type="evidence" value="ECO:0007669"/>
    <property type="project" value="UniProtKB-UniRule"/>
</dbReference>
<dbReference type="InterPro" id="IPR009080">
    <property type="entry name" value="tRNAsynth_Ia_anticodon-bd"/>
</dbReference>
<dbReference type="Pfam" id="PF19302">
    <property type="entry name" value="DUF5915"/>
    <property type="match status" value="1"/>
</dbReference>
<evidence type="ECO:0000256" key="9">
    <source>
        <dbReference type="ARBA" id="ARBA00022833"/>
    </source>
</evidence>
<name>A0A101FY47_9CHLR</name>
<evidence type="ECO:0000313" key="19">
    <source>
        <dbReference type="Proteomes" id="UP000064249"/>
    </source>
</evidence>
<dbReference type="Gene3D" id="1.10.730.10">
    <property type="entry name" value="Isoleucyl-tRNA Synthetase, Domain 1"/>
    <property type="match status" value="1"/>
</dbReference>
<dbReference type="GO" id="GO:0005737">
    <property type="term" value="C:cytoplasm"/>
    <property type="evidence" value="ECO:0007669"/>
    <property type="project" value="UniProtKB-SubCell"/>
</dbReference>
<dbReference type="PANTHER" id="PTHR42780">
    <property type="entry name" value="SOLEUCYL-TRNA SYNTHETASE"/>
    <property type="match status" value="1"/>
</dbReference>
<dbReference type="Pfam" id="PF00133">
    <property type="entry name" value="tRNA-synt_1"/>
    <property type="match status" value="1"/>
</dbReference>
<dbReference type="NCBIfam" id="TIGR00392">
    <property type="entry name" value="ileS"/>
    <property type="match status" value="1"/>
</dbReference>
<dbReference type="GO" id="GO:0000049">
    <property type="term" value="F:tRNA binding"/>
    <property type="evidence" value="ECO:0007669"/>
    <property type="project" value="InterPro"/>
</dbReference>
<dbReference type="InterPro" id="IPR033709">
    <property type="entry name" value="Anticodon_Ile_ABEc"/>
</dbReference>
<dbReference type="PATRIC" id="fig|167964.4.peg.1230"/>
<dbReference type="InterPro" id="IPR013155">
    <property type="entry name" value="M/V/L/I-tRNA-synth_anticd-bd"/>
</dbReference>
<evidence type="ECO:0000256" key="11">
    <source>
        <dbReference type="ARBA" id="ARBA00022917"/>
    </source>
</evidence>
<dbReference type="InterPro" id="IPR009008">
    <property type="entry name" value="Val/Leu/Ile-tRNA-synth_edit"/>
</dbReference>
<evidence type="ECO:0000256" key="3">
    <source>
        <dbReference type="ARBA" id="ARBA00007078"/>
    </source>
</evidence>
<comment type="subunit">
    <text evidence="4 15">Monomer.</text>
</comment>
<accession>A0A101FY47</accession>
<proteinExistence type="inferred from homology"/>
<dbReference type="InterPro" id="IPR014729">
    <property type="entry name" value="Rossmann-like_a/b/a_fold"/>
</dbReference>
<feature type="short sequence motif" description="'KMSKS' region" evidence="15">
    <location>
        <begin position="600"/>
        <end position="604"/>
    </location>
</feature>
<comment type="caution">
    <text evidence="18">The sequence shown here is derived from an EMBL/GenBank/DDBJ whole genome shotgun (WGS) entry which is preliminary data.</text>
</comment>
<evidence type="ECO:0000256" key="5">
    <source>
        <dbReference type="ARBA" id="ARBA00022490"/>
    </source>
</evidence>
<dbReference type="SUPFAM" id="SSF52374">
    <property type="entry name" value="Nucleotidylyl transferase"/>
    <property type="match status" value="1"/>
</dbReference>
<dbReference type="HAMAP" id="MF_02003">
    <property type="entry name" value="Ile_tRNA_synth_type2"/>
    <property type="match status" value="1"/>
</dbReference>
<evidence type="ECO:0000259" key="16">
    <source>
        <dbReference type="Pfam" id="PF00133"/>
    </source>
</evidence>
<evidence type="ECO:0000256" key="7">
    <source>
        <dbReference type="ARBA" id="ARBA00022723"/>
    </source>
</evidence>
<dbReference type="FunFam" id="3.40.50.620:FF:000075">
    <property type="entry name" value="Isoleucine--tRNA ligase"/>
    <property type="match status" value="1"/>
</dbReference>
<reference evidence="18 19" key="1">
    <citation type="journal article" date="2015" name="MBio">
        <title>Genome-Resolved Metagenomic Analysis Reveals Roles for Candidate Phyla and Other Microbial Community Members in Biogeochemical Transformations in Oil Reservoirs.</title>
        <authorList>
            <person name="Hu P."/>
            <person name="Tom L."/>
            <person name="Singh A."/>
            <person name="Thomas B.C."/>
            <person name="Baker B.J."/>
            <person name="Piceno Y.M."/>
            <person name="Andersen G.L."/>
            <person name="Banfield J.F."/>
        </authorList>
    </citation>
    <scope>NUCLEOTIDE SEQUENCE [LARGE SCALE GENOMIC DNA]</scope>
    <source>
        <strain evidence="18">46_16</strain>
    </source>
</reference>
<dbReference type="Gene3D" id="3.40.50.620">
    <property type="entry name" value="HUPs"/>
    <property type="match status" value="2"/>
</dbReference>
<keyword evidence="9 15" id="KW-0862">Zinc</keyword>
<comment type="subcellular location">
    <subcellularLocation>
        <location evidence="2 15">Cytoplasm</location>
    </subcellularLocation>
</comment>